<evidence type="ECO:0000313" key="2">
    <source>
        <dbReference type="Proteomes" id="UP001055879"/>
    </source>
</evidence>
<organism evidence="1 2">
    <name type="scientific">Arctium lappa</name>
    <name type="common">Greater burdock</name>
    <name type="synonym">Lappa major</name>
    <dbReference type="NCBI Taxonomy" id="4217"/>
    <lineage>
        <taxon>Eukaryota</taxon>
        <taxon>Viridiplantae</taxon>
        <taxon>Streptophyta</taxon>
        <taxon>Embryophyta</taxon>
        <taxon>Tracheophyta</taxon>
        <taxon>Spermatophyta</taxon>
        <taxon>Magnoliopsida</taxon>
        <taxon>eudicotyledons</taxon>
        <taxon>Gunneridae</taxon>
        <taxon>Pentapetalae</taxon>
        <taxon>asterids</taxon>
        <taxon>campanulids</taxon>
        <taxon>Asterales</taxon>
        <taxon>Asteraceae</taxon>
        <taxon>Carduoideae</taxon>
        <taxon>Cardueae</taxon>
        <taxon>Arctiinae</taxon>
        <taxon>Arctium</taxon>
    </lineage>
</organism>
<protein>
    <submittedName>
        <fullName evidence="1">Uncharacterized protein</fullName>
    </submittedName>
</protein>
<dbReference type="Proteomes" id="UP001055879">
    <property type="component" value="Linkage Group LG01"/>
</dbReference>
<comment type="caution">
    <text evidence="1">The sequence shown here is derived from an EMBL/GenBank/DDBJ whole genome shotgun (WGS) entry which is preliminary data.</text>
</comment>
<evidence type="ECO:0000313" key="1">
    <source>
        <dbReference type="EMBL" id="KAI3770036.1"/>
    </source>
</evidence>
<dbReference type="EMBL" id="CM042047">
    <property type="protein sequence ID" value="KAI3770036.1"/>
    <property type="molecule type" value="Genomic_DNA"/>
</dbReference>
<keyword evidence="2" id="KW-1185">Reference proteome</keyword>
<reference evidence="1 2" key="2">
    <citation type="journal article" date="2022" name="Mol. Ecol. Resour.">
        <title>The genomes of chicory, endive, great burdock and yacon provide insights into Asteraceae paleo-polyploidization history and plant inulin production.</title>
        <authorList>
            <person name="Fan W."/>
            <person name="Wang S."/>
            <person name="Wang H."/>
            <person name="Wang A."/>
            <person name="Jiang F."/>
            <person name="Liu H."/>
            <person name="Zhao H."/>
            <person name="Xu D."/>
            <person name="Zhang Y."/>
        </authorList>
    </citation>
    <scope>NUCLEOTIDE SEQUENCE [LARGE SCALE GENOMIC DNA]</scope>
    <source>
        <strain evidence="2">cv. Niubang</strain>
    </source>
</reference>
<accession>A0ACB9FH58</accession>
<proteinExistence type="predicted"/>
<name>A0ACB9FH58_ARCLA</name>
<reference evidence="2" key="1">
    <citation type="journal article" date="2022" name="Mol. Ecol. Resour.">
        <title>The genomes of chicory, endive, great burdock and yacon provide insights into Asteraceae palaeo-polyploidization history and plant inulin production.</title>
        <authorList>
            <person name="Fan W."/>
            <person name="Wang S."/>
            <person name="Wang H."/>
            <person name="Wang A."/>
            <person name="Jiang F."/>
            <person name="Liu H."/>
            <person name="Zhao H."/>
            <person name="Xu D."/>
            <person name="Zhang Y."/>
        </authorList>
    </citation>
    <scope>NUCLEOTIDE SEQUENCE [LARGE SCALE GENOMIC DNA]</scope>
    <source>
        <strain evidence="2">cv. Niubang</strain>
    </source>
</reference>
<sequence length="201" mass="22306">MDPSLILHHPVSRSCFYGDGDGDGDGSPVDGHGDSKETTPIIADEGVQMEMEKLGGKSMAVATETTTISGKDQKVVPNSKSILWRLDSCSSFGSDGSMRNMELKQNFHANCSKQYITQKEQAGEEGMDSLWEAYENDHSTTITKLKNTKIDAMVKQKKTLIKNKNEFKFFISNGQLCCLKALMKMSSWGEIAYRQKFSLIS</sequence>
<gene>
    <name evidence="1" type="ORF">L6452_01156</name>
</gene>